<dbReference type="Pfam" id="PF01553">
    <property type="entry name" value="Acyltransferase"/>
    <property type="match status" value="1"/>
</dbReference>
<reference evidence="3" key="2">
    <citation type="journal article" date="2021" name="PeerJ">
        <title>Extensive microbial diversity within the chicken gut microbiome revealed by metagenomics and culture.</title>
        <authorList>
            <person name="Gilroy R."/>
            <person name="Ravi A."/>
            <person name="Getino M."/>
            <person name="Pursley I."/>
            <person name="Horton D.L."/>
            <person name="Alikhan N.F."/>
            <person name="Baker D."/>
            <person name="Gharbi K."/>
            <person name="Hall N."/>
            <person name="Watson M."/>
            <person name="Adriaenssens E.M."/>
            <person name="Foster-Nyarko E."/>
            <person name="Jarju S."/>
            <person name="Secka A."/>
            <person name="Antonio M."/>
            <person name="Oren A."/>
            <person name="Chaudhuri R.R."/>
            <person name="La Ragione R."/>
            <person name="Hildebrand F."/>
            <person name="Pallen M.J."/>
        </authorList>
    </citation>
    <scope>NUCLEOTIDE SEQUENCE</scope>
    <source>
        <strain evidence="3">11687</strain>
    </source>
</reference>
<evidence type="ECO:0000313" key="4">
    <source>
        <dbReference type="Proteomes" id="UP000824081"/>
    </source>
</evidence>
<evidence type="ECO:0000256" key="1">
    <source>
        <dbReference type="SAM" id="MobiDB-lite"/>
    </source>
</evidence>
<keyword evidence="3" id="KW-0012">Acyltransferase</keyword>
<accession>A0A9D1SFZ5</accession>
<feature type="compositionally biased region" description="Acidic residues" evidence="1">
    <location>
        <begin position="298"/>
        <end position="308"/>
    </location>
</feature>
<dbReference type="SUPFAM" id="SSF69593">
    <property type="entry name" value="Glycerol-3-phosphate (1)-acyltransferase"/>
    <property type="match status" value="1"/>
</dbReference>
<dbReference type="AlphaFoldDB" id="A0A9D1SFZ5"/>
<dbReference type="InterPro" id="IPR002123">
    <property type="entry name" value="Plipid/glycerol_acylTrfase"/>
</dbReference>
<feature type="region of interest" description="Disordered" evidence="1">
    <location>
        <begin position="263"/>
        <end position="308"/>
    </location>
</feature>
<feature type="compositionally biased region" description="Pro residues" evidence="1">
    <location>
        <begin position="266"/>
        <end position="280"/>
    </location>
</feature>
<name>A0A9D1SFZ5_9FIRM</name>
<dbReference type="GO" id="GO:0016746">
    <property type="term" value="F:acyltransferase activity"/>
    <property type="evidence" value="ECO:0007669"/>
    <property type="project" value="UniProtKB-KW"/>
</dbReference>
<organism evidence="3 4">
    <name type="scientific">Candidatus Scatosoma pullistercoris</name>
    <dbReference type="NCBI Taxonomy" id="2840934"/>
    <lineage>
        <taxon>Bacteria</taxon>
        <taxon>Bacillati</taxon>
        <taxon>Bacillota</taxon>
        <taxon>Clostridia</taxon>
        <taxon>Candidatus Scatosoma</taxon>
    </lineage>
</organism>
<proteinExistence type="predicted"/>
<dbReference type="SMART" id="SM00563">
    <property type="entry name" value="PlsC"/>
    <property type="match status" value="1"/>
</dbReference>
<evidence type="ECO:0000313" key="3">
    <source>
        <dbReference type="EMBL" id="HIU58731.1"/>
    </source>
</evidence>
<feature type="domain" description="Phospholipid/glycerol acyltransferase" evidence="2">
    <location>
        <begin position="80"/>
        <end position="193"/>
    </location>
</feature>
<dbReference type="Proteomes" id="UP000824081">
    <property type="component" value="Unassembled WGS sequence"/>
</dbReference>
<protein>
    <submittedName>
        <fullName evidence="3">1-acyl-sn-glycerol-3-phosphate acyltransferase</fullName>
    </submittedName>
</protein>
<evidence type="ECO:0000259" key="2">
    <source>
        <dbReference type="SMART" id="SM00563"/>
    </source>
</evidence>
<gene>
    <name evidence="3" type="ORF">IAC57_01385</name>
</gene>
<dbReference type="EMBL" id="DVMZ01000040">
    <property type="protein sequence ID" value="HIU58731.1"/>
    <property type="molecule type" value="Genomic_DNA"/>
</dbReference>
<keyword evidence="3" id="KW-0808">Transferase</keyword>
<sequence>MKRVYYYSDELNDDFAGTKIRRKQLPADYDYFPKNPLRHAFGFLLYRVIATPVVFLYEKLIRREKIVNRKLLKKYGKDGYFLYANHTSAVDDAFTPTLAAFPKKAYILVNPDAVSVPVAGKLVELLGGVPLPTDRHGMRNFHDAVLSHAEKKHCVMIYPEAHIWPYYTKIRPFKDVSFRYPAETGQPVFCYTTTFRKAKFFRRPRATVYIDGPFWPDKTLGVKENQKRLRDLVYETMQQRSKLSSYEYASYIKVSPECRIRLPAAQPVPQPPAPSSPQPCPLSATVSSLAAPEFGPSDAEEPIPEGAV</sequence>
<comment type="caution">
    <text evidence="3">The sequence shown here is derived from an EMBL/GenBank/DDBJ whole genome shotgun (WGS) entry which is preliminary data.</text>
</comment>
<reference evidence="3" key="1">
    <citation type="submission" date="2020-10" db="EMBL/GenBank/DDBJ databases">
        <authorList>
            <person name="Gilroy R."/>
        </authorList>
    </citation>
    <scope>NUCLEOTIDE SEQUENCE</scope>
    <source>
        <strain evidence="3">11687</strain>
    </source>
</reference>